<sequence length="93" mass="10467">MPQREMKVQEMFIKLGEELSEQKNSAYELWTGLPSYQAAVRGHGDYASEQCPCVSDVIKEATLFISHGLNPTPQQIAEASDFYQCPCGEDHQE</sequence>
<protein>
    <submittedName>
        <fullName evidence="1">Uncharacterized protein</fullName>
    </submittedName>
</protein>
<reference evidence="1" key="1">
    <citation type="submission" date="2023-03" db="EMBL/GenBank/DDBJ databases">
        <title>Aeromonas caviae strain AC1520.</title>
        <authorList>
            <person name="Xie T."/>
            <person name="Zhang Q."/>
            <person name="Deng J."/>
            <person name="Li X."/>
        </authorList>
    </citation>
    <scope>NUCLEOTIDE SEQUENCE</scope>
    <source>
        <strain evidence="1">AC1520</strain>
        <plasmid evidence="1">pAC1520</plasmid>
    </source>
</reference>
<dbReference type="RefSeq" id="WP_128341461.1">
    <property type="nucleotide sequence ID" value="NZ_CAWOMG010000111.1"/>
</dbReference>
<dbReference type="Proteomes" id="UP001218423">
    <property type="component" value="Plasmid pAC1520"/>
</dbReference>
<name>A0AAJ5ZB81_AERCA</name>
<dbReference type="EMBL" id="CP120943">
    <property type="protein sequence ID" value="WFG00121.1"/>
    <property type="molecule type" value="Genomic_DNA"/>
</dbReference>
<evidence type="ECO:0000313" key="1">
    <source>
        <dbReference type="EMBL" id="WFG00121.1"/>
    </source>
</evidence>
<evidence type="ECO:0000313" key="2">
    <source>
        <dbReference type="Proteomes" id="UP001218423"/>
    </source>
</evidence>
<geneLocation type="plasmid" evidence="1 2">
    <name>pAC1520</name>
</geneLocation>
<organism evidence="1 2">
    <name type="scientific">Aeromonas caviae</name>
    <name type="common">Aeromonas punctata</name>
    <dbReference type="NCBI Taxonomy" id="648"/>
    <lineage>
        <taxon>Bacteria</taxon>
        <taxon>Pseudomonadati</taxon>
        <taxon>Pseudomonadota</taxon>
        <taxon>Gammaproteobacteria</taxon>
        <taxon>Aeromonadales</taxon>
        <taxon>Aeromonadaceae</taxon>
        <taxon>Aeromonas</taxon>
    </lineage>
</organism>
<keyword evidence="1" id="KW-0614">Plasmid</keyword>
<gene>
    <name evidence="1" type="ORF">P5S46_21735</name>
</gene>
<proteinExistence type="predicted"/>
<dbReference type="AlphaFoldDB" id="A0AAJ5ZB81"/>
<accession>A0AAJ5ZB81</accession>